<evidence type="ECO:0000259" key="2">
    <source>
        <dbReference type="Pfam" id="PF07969"/>
    </source>
</evidence>
<keyword evidence="3" id="KW-0378">Hydrolase</keyword>
<dbReference type="AlphaFoldDB" id="A0A2W2C741"/>
<dbReference type="InterPro" id="IPR032466">
    <property type="entry name" value="Metal_Hydrolase"/>
</dbReference>
<dbReference type="Gene3D" id="3.10.310.70">
    <property type="match status" value="1"/>
</dbReference>
<sequence>MTSLIITNAAIMTMDGARPAAEAIAVSGNRIMSLGTHAEVMREAGANTRVVDAGGGTVIPGFVEGHMHLFAGAAELSHLQLFGTRGFDELKARTEAYIRQNPGDDLIIGEQADYVIISEHEPLSRHHLDRIVKDRPILVFSPDHHTAWANTLALEKVGLLKGKKLGPGNEIVMGPDGLAQGELREGEAIDPVRKLSKKGSRDRLGLTTGGEPDPYPSKAEFEADLETMRVGLRHCAAHGITFVQNMDGNIYTLELLEELQRRGELTARVRVPFHFKNFMDIAMLEKASQMAARWQGDMLCSGFVKLFMDGVADSQTAVMIEDYANRPGWKGEPLFEPDRFAAIATEADRRGLQIAVHAIGDGAVRIVLDGYEAAQKANGRRDSRHRVEHVEVIHPDDIGRFGKLGVIASMQPPHPPGCHGLPLEPYLSNIGEARWQWAFAWTALRAQGARLVFGTDWPVSDIDPMWSLQSAMTRGRWNEAMPDNRQSLHQAIHSYTADGAWAGFMEGRTGVLKEGMLADICVLPVDLQRTDPTTFKGIRPRMTVCDGRVVFEG</sequence>
<dbReference type="InterPro" id="IPR033932">
    <property type="entry name" value="YtcJ-like"/>
</dbReference>
<dbReference type="Gene3D" id="2.30.40.10">
    <property type="entry name" value="Urease, subunit C, domain 1"/>
    <property type="match status" value="1"/>
</dbReference>
<dbReference type="SUPFAM" id="SSF51556">
    <property type="entry name" value="Metallo-dependent hydrolases"/>
    <property type="match status" value="1"/>
</dbReference>
<dbReference type="Gene3D" id="3.20.20.140">
    <property type="entry name" value="Metal-dependent hydrolases"/>
    <property type="match status" value="1"/>
</dbReference>
<evidence type="ECO:0000313" key="4">
    <source>
        <dbReference type="Proteomes" id="UP000248795"/>
    </source>
</evidence>
<proteinExistence type="predicted"/>
<dbReference type="PANTHER" id="PTHR22642:SF2">
    <property type="entry name" value="PROTEIN LONG AFTER FAR-RED 3"/>
    <property type="match status" value="1"/>
</dbReference>
<dbReference type="CDD" id="cd01300">
    <property type="entry name" value="YtcJ_like"/>
    <property type="match status" value="1"/>
</dbReference>
<evidence type="ECO:0000313" key="3">
    <source>
        <dbReference type="EMBL" id="PZF76003.1"/>
    </source>
</evidence>
<keyword evidence="4" id="KW-1185">Reference proteome</keyword>
<feature type="compositionally biased region" description="Basic and acidic residues" evidence="1">
    <location>
        <begin position="194"/>
        <end position="204"/>
    </location>
</feature>
<accession>A0A2W2C741</accession>
<gene>
    <name evidence="3" type="ORF">DK847_15265</name>
</gene>
<feature type="domain" description="Amidohydrolase 3" evidence="2">
    <location>
        <begin position="49"/>
        <end position="551"/>
    </location>
</feature>
<dbReference type="Pfam" id="PF07969">
    <property type="entry name" value="Amidohydro_3"/>
    <property type="match status" value="1"/>
</dbReference>
<dbReference type="GO" id="GO:0016810">
    <property type="term" value="F:hydrolase activity, acting on carbon-nitrogen (but not peptide) bonds"/>
    <property type="evidence" value="ECO:0007669"/>
    <property type="project" value="InterPro"/>
</dbReference>
<feature type="region of interest" description="Disordered" evidence="1">
    <location>
        <begin position="194"/>
        <end position="217"/>
    </location>
</feature>
<dbReference type="PANTHER" id="PTHR22642">
    <property type="entry name" value="IMIDAZOLONEPROPIONASE"/>
    <property type="match status" value="1"/>
</dbReference>
<comment type="caution">
    <text evidence="3">The sequence shown here is derived from an EMBL/GenBank/DDBJ whole genome shotgun (WGS) entry which is preliminary data.</text>
</comment>
<name>A0A2W2C741_9HYPH</name>
<dbReference type="Proteomes" id="UP000248795">
    <property type="component" value="Unassembled WGS sequence"/>
</dbReference>
<dbReference type="InterPro" id="IPR013108">
    <property type="entry name" value="Amidohydro_3"/>
</dbReference>
<dbReference type="SUPFAM" id="SSF51338">
    <property type="entry name" value="Composite domain of metallo-dependent hydrolases"/>
    <property type="match status" value="1"/>
</dbReference>
<dbReference type="EMBL" id="QKVK01000007">
    <property type="protein sequence ID" value="PZF76003.1"/>
    <property type="molecule type" value="Genomic_DNA"/>
</dbReference>
<dbReference type="InterPro" id="IPR011059">
    <property type="entry name" value="Metal-dep_hydrolase_composite"/>
</dbReference>
<reference evidence="4" key="1">
    <citation type="submission" date="2018-06" db="EMBL/GenBank/DDBJ databases">
        <title>Aestuariibacter litoralis strain KCTC 52945T.</title>
        <authorList>
            <person name="Li X."/>
            <person name="Salam N."/>
            <person name="Li J.-L."/>
            <person name="Chen Y.-M."/>
            <person name="Yang Z.-W."/>
            <person name="Zhang L.-Y."/>
            <person name="Han M.-X."/>
            <person name="Xiao M."/>
            <person name="Li W.-J."/>
        </authorList>
    </citation>
    <scope>NUCLEOTIDE SEQUENCE [LARGE SCALE GENOMIC DNA]</scope>
    <source>
        <strain evidence="4">KCTC 52945</strain>
    </source>
</reference>
<evidence type="ECO:0000256" key="1">
    <source>
        <dbReference type="SAM" id="MobiDB-lite"/>
    </source>
</evidence>
<protein>
    <submittedName>
        <fullName evidence="3">Amidohydrolase</fullName>
    </submittedName>
</protein>
<organism evidence="3 4">
    <name type="scientific">Aestuariivirga litoralis</name>
    <dbReference type="NCBI Taxonomy" id="2650924"/>
    <lineage>
        <taxon>Bacteria</taxon>
        <taxon>Pseudomonadati</taxon>
        <taxon>Pseudomonadota</taxon>
        <taxon>Alphaproteobacteria</taxon>
        <taxon>Hyphomicrobiales</taxon>
        <taxon>Aestuariivirgaceae</taxon>
        <taxon>Aestuariivirga</taxon>
    </lineage>
</organism>